<evidence type="ECO:0008006" key="4">
    <source>
        <dbReference type="Google" id="ProtNLM"/>
    </source>
</evidence>
<evidence type="ECO:0000313" key="2">
    <source>
        <dbReference type="EMBL" id="OZY84210.1"/>
    </source>
</evidence>
<organism evidence="2 3">
    <name type="scientific">Cellvibrio mixtus</name>
    <dbReference type="NCBI Taxonomy" id="39650"/>
    <lineage>
        <taxon>Bacteria</taxon>
        <taxon>Pseudomonadati</taxon>
        <taxon>Pseudomonadota</taxon>
        <taxon>Gammaproteobacteria</taxon>
        <taxon>Cellvibrionales</taxon>
        <taxon>Cellvibrionaceae</taxon>
        <taxon>Cellvibrio</taxon>
    </lineage>
</organism>
<sequence>MKHLSRLAALTVGLLLSLNLMAADLIDPAPIAVPSNLTSAQVSTEIKRAMINRGWAVAKEQPGVIDATLSIRSHRAQVKITHDRSQVVITYVSSENLDYKEKKGKRLIHRNYNSWVNNLVSDINKNLQMTTIQ</sequence>
<keyword evidence="1" id="KW-0732">Signal</keyword>
<feature type="chain" id="PRO_5012854153" description="Lipoprotein" evidence="1">
    <location>
        <begin position="23"/>
        <end position="133"/>
    </location>
</feature>
<evidence type="ECO:0000313" key="3">
    <source>
        <dbReference type="Proteomes" id="UP000216101"/>
    </source>
</evidence>
<feature type="signal peptide" evidence="1">
    <location>
        <begin position="1"/>
        <end position="22"/>
    </location>
</feature>
<proteinExistence type="predicted"/>
<protein>
    <recommendedName>
        <fullName evidence="4">Lipoprotein</fullName>
    </recommendedName>
</protein>
<comment type="caution">
    <text evidence="2">The sequence shown here is derived from an EMBL/GenBank/DDBJ whole genome shotgun (WGS) entry which is preliminary data.</text>
</comment>
<dbReference type="EMBL" id="NHNI01000002">
    <property type="protein sequence ID" value="OZY84210.1"/>
    <property type="molecule type" value="Genomic_DNA"/>
</dbReference>
<dbReference type="Proteomes" id="UP000216101">
    <property type="component" value="Unassembled WGS sequence"/>
</dbReference>
<accession>A0A266Q2Z0</accession>
<evidence type="ECO:0000256" key="1">
    <source>
        <dbReference type="SAM" id="SignalP"/>
    </source>
</evidence>
<keyword evidence="3" id="KW-1185">Reference proteome</keyword>
<dbReference type="AlphaFoldDB" id="A0A266Q2Z0"/>
<gene>
    <name evidence="2" type="ORF">CBP51_13350</name>
</gene>
<dbReference type="RefSeq" id="WP_078042054.1">
    <property type="nucleotide sequence ID" value="NZ_NHNI01000002.1"/>
</dbReference>
<reference evidence="3" key="1">
    <citation type="submission" date="2017-05" db="EMBL/GenBank/DDBJ databases">
        <authorList>
            <person name="Barney B.M."/>
        </authorList>
    </citation>
    <scope>NUCLEOTIDE SEQUENCE [LARGE SCALE GENOMIC DNA]</scope>
    <source>
        <strain evidence="3">PSBB022</strain>
    </source>
</reference>
<name>A0A266Q2Z0_9GAMM</name>